<dbReference type="Pfam" id="PF13715">
    <property type="entry name" value="CarbopepD_reg_2"/>
    <property type="match status" value="1"/>
</dbReference>
<reference evidence="2 3" key="1">
    <citation type="submission" date="2023-02" db="EMBL/GenBank/DDBJ databases">
        <title>Genome sequence of Sphingobacterium sp. KACC 22765.</title>
        <authorList>
            <person name="Kim S."/>
            <person name="Heo J."/>
            <person name="Kwon S.-W."/>
        </authorList>
    </citation>
    <scope>NUCLEOTIDE SEQUENCE [LARGE SCALE GENOMIC DNA]</scope>
    <source>
        <strain evidence="2 3">KACC 22765</strain>
    </source>
</reference>
<dbReference type="Gene3D" id="2.60.40.1120">
    <property type="entry name" value="Carboxypeptidase-like, regulatory domain"/>
    <property type="match status" value="1"/>
</dbReference>
<dbReference type="Proteomes" id="UP001221558">
    <property type="component" value="Chromosome"/>
</dbReference>
<dbReference type="InterPro" id="IPR008969">
    <property type="entry name" value="CarboxyPept-like_regulatory"/>
</dbReference>
<sequence>MKQRLLTFFFIMLVTCCNLKAQETEGFVLRGRVVEEGTEAPIANVTLTLEQNNQSVTTDEAGRFYFQNLQRGEDRLLLKSAQIQSKEIIVKIDGDTDLGDIVVVGLEANRELNNALVGMISEELVEDDFESAVQGVSPTLILSNDPYLSLAAFQLFPFRFRVRGYDNTRQRTYINGVLFNDQQRGVFNFAAIGALNDVTRSGTVINNNLTGDFSFGALGGAENINMRAANYARGGKVTASYTNRGAYYARLMATYATGLLDNGWAFAGSVGSRYADEGALPGTSYRNLSYFFAAEKQWNNGEHSLSLATFGSPVVRGMQGGTFQEIADLVDDNLYSPNWGYQNGQMRNSRMVDAFDPTAILSHIWRIDESTNLTTGLGFHYARYGNSALNWFNAADPRPDYYRYIPSYHSNSPDDLALYTALWEARDPAVTQVDWDAMYRANMLNVFYGNGRASYMQQERRSDLYETSLNSTLNKQWSNNSKLTAGIGARHTRSHQFNTVKDLLGASYVLDVDRFAENDFRGNEDIIQNDLQNPNRQVVEGDRFEYDYDTYINSANLWLVNEHTGSLLDFYYGTRLTYTGFQRNGYMQNGRFPTESLGRGRKHDFVDYSFKAGMVYKINGRHFFSVNSNYMTEAPLPNDAYISPRFRDAAVAGLESGKVFASDLNYNYSSIKLAARVSLFQTNFYDQVERSTYFDDVQRTFINHALTDVNTVHRGAEIGFVYNINSSWAINAMGTWAENYYSSNPMGTIDAENGLFSNVQEMVYMKNYYVGGVPQTAGVFGVRYFHNYWFFNVFVNGFDRTYVQLAPIRRLQSNVAGLNPNDENDWLAYQQLTTQERFAGGYTLDLSVSKILYLRNRNALNFQLMANNILNNTNLRTGGFEQGRLGRFTSTTTWDFPPRYFYAQGANVFLNMSYRF</sequence>
<accession>A0ABY7WF94</accession>
<dbReference type="SUPFAM" id="SSF49464">
    <property type="entry name" value="Carboxypeptidase regulatory domain-like"/>
    <property type="match status" value="1"/>
</dbReference>
<name>A0ABY7WF94_9SPHI</name>
<protein>
    <submittedName>
        <fullName evidence="2">Carboxypeptidase-like regulatory domain-containing protein</fullName>
    </submittedName>
</protein>
<dbReference type="SUPFAM" id="SSF56935">
    <property type="entry name" value="Porins"/>
    <property type="match status" value="1"/>
</dbReference>
<keyword evidence="3" id="KW-1185">Reference proteome</keyword>
<organism evidence="2 3">
    <name type="scientific">Sphingobacterium oryzagri</name>
    <dbReference type="NCBI Taxonomy" id="3025669"/>
    <lineage>
        <taxon>Bacteria</taxon>
        <taxon>Pseudomonadati</taxon>
        <taxon>Bacteroidota</taxon>
        <taxon>Sphingobacteriia</taxon>
        <taxon>Sphingobacteriales</taxon>
        <taxon>Sphingobacteriaceae</taxon>
        <taxon>Sphingobacterium</taxon>
    </lineage>
</organism>
<feature type="signal peptide" evidence="1">
    <location>
        <begin position="1"/>
        <end position="21"/>
    </location>
</feature>
<gene>
    <name evidence="2" type="ORF">PQ465_14845</name>
</gene>
<evidence type="ECO:0000313" key="3">
    <source>
        <dbReference type="Proteomes" id="UP001221558"/>
    </source>
</evidence>
<evidence type="ECO:0000256" key="1">
    <source>
        <dbReference type="SAM" id="SignalP"/>
    </source>
</evidence>
<feature type="chain" id="PRO_5046408500" evidence="1">
    <location>
        <begin position="22"/>
        <end position="916"/>
    </location>
</feature>
<proteinExistence type="predicted"/>
<dbReference type="EMBL" id="CP117880">
    <property type="protein sequence ID" value="WDF67575.1"/>
    <property type="molecule type" value="Genomic_DNA"/>
</dbReference>
<dbReference type="RefSeq" id="WP_274266303.1">
    <property type="nucleotide sequence ID" value="NZ_CP117880.1"/>
</dbReference>
<evidence type="ECO:0000313" key="2">
    <source>
        <dbReference type="EMBL" id="WDF67575.1"/>
    </source>
</evidence>
<keyword evidence="1" id="KW-0732">Signal</keyword>